<evidence type="ECO:0000259" key="4">
    <source>
        <dbReference type="PROSITE" id="PS51755"/>
    </source>
</evidence>
<dbReference type="Gene3D" id="1.10.10.10">
    <property type="entry name" value="Winged helix-like DNA-binding domain superfamily/Winged helix DNA-binding domain"/>
    <property type="match status" value="1"/>
</dbReference>
<reference evidence="5 6" key="1">
    <citation type="submission" date="2020-06" db="EMBL/GenBank/DDBJ databases">
        <title>Long-read sequencing of DSM26481-BlokeschLab.</title>
        <authorList>
            <person name="Blokesch M."/>
        </authorList>
    </citation>
    <scope>NUCLEOTIDE SEQUENCE [LARGE SCALE GENOMIC DNA]</scope>
    <source>
        <strain evidence="5 6">DSM 26481</strain>
    </source>
</reference>
<keyword evidence="3" id="KW-0472">Membrane</keyword>
<keyword evidence="3" id="KW-1133">Transmembrane helix</keyword>
<dbReference type="SUPFAM" id="SSF46894">
    <property type="entry name" value="C-terminal effector domain of the bipartite response regulators"/>
    <property type="match status" value="1"/>
</dbReference>
<evidence type="ECO:0000313" key="5">
    <source>
        <dbReference type="EMBL" id="QKZ97990.1"/>
    </source>
</evidence>
<feature type="domain" description="OmpR/PhoB-type" evidence="4">
    <location>
        <begin position="1"/>
        <end position="105"/>
    </location>
</feature>
<gene>
    <name evidence="5" type="ORF">HWQ14_09950</name>
</gene>
<feature type="transmembrane region" description="Helical" evidence="3">
    <location>
        <begin position="159"/>
        <end position="181"/>
    </location>
</feature>
<feature type="DNA-binding region" description="OmpR/PhoB-type" evidence="2">
    <location>
        <begin position="1"/>
        <end position="105"/>
    </location>
</feature>
<name>A0A7H8UDT4_ENTCL</name>
<evidence type="ECO:0000256" key="2">
    <source>
        <dbReference type="PROSITE-ProRule" id="PRU01091"/>
    </source>
</evidence>
<accession>A0A7H8UDT4</accession>
<protein>
    <submittedName>
        <fullName evidence="5">Transcriptional regulator</fullName>
    </submittedName>
</protein>
<evidence type="ECO:0000256" key="1">
    <source>
        <dbReference type="ARBA" id="ARBA00023125"/>
    </source>
</evidence>
<dbReference type="SMART" id="SM00862">
    <property type="entry name" value="Trans_reg_C"/>
    <property type="match status" value="1"/>
</dbReference>
<evidence type="ECO:0000256" key="3">
    <source>
        <dbReference type="SAM" id="Phobius"/>
    </source>
</evidence>
<organism evidence="5 6">
    <name type="scientific">Enterobacter cloacae</name>
    <dbReference type="NCBI Taxonomy" id="550"/>
    <lineage>
        <taxon>Bacteria</taxon>
        <taxon>Pseudomonadati</taxon>
        <taxon>Pseudomonadota</taxon>
        <taxon>Gammaproteobacteria</taxon>
        <taxon>Enterobacterales</taxon>
        <taxon>Enterobacteriaceae</taxon>
        <taxon>Enterobacter</taxon>
        <taxon>Enterobacter cloacae complex</taxon>
    </lineage>
</organism>
<dbReference type="GO" id="GO:0000160">
    <property type="term" value="P:phosphorelay signal transduction system"/>
    <property type="evidence" value="ECO:0007669"/>
    <property type="project" value="InterPro"/>
</dbReference>
<evidence type="ECO:0000313" key="6">
    <source>
        <dbReference type="Proteomes" id="UP000509421"/>
    </source>
</evidence>
<dbReference type="RefSeq" id="WP_176609617.1">
    <property type="nucleotide sequence ID" value="NZ_CP056117.1"/>
</dbReference>
<dbReference type="AlphaFoldDB" id="A0A7H8UDT4"/>
<sequence>MFWIINDKIKFCPERNLLISLTRPDLNVILTTPASRCLNLLLESFPEVVTQKYFFDKVWGEDGMLVPANTLYQNISIIRRGLRTTGETDDTLVATVPRKGFQIEKNVRVTRVDTDCVDDGKKAAATIVETSPVETKDKPVENISVMPGGKKKQRQLRQYIFPTALMVIAFCAGFFAFQYLLHDNPEKDFFRDYPITLTQNGCHFSSQNDDIRGVGNFRRFIKIILDTGLDCKKYPWVYFSSSSHAPALSVLACRKPFEIKANAGCISLYFRGHL</sequence>
<dbReference type="InterPro" id="IPR001867">
    <property type="entry name" value="OmpR/PhoB-type_DNA-bd"/>
</dbReference>
<dbReference type="EMBL" id="CP056117">
    <property type="protein sequence ID" value="QKZ97990.1"/>
    <property type="molecule type" value="Genomic_DNA"/>
</dbReference>
<dbReference type="GO" id="GO:0003677">
    <property type="term" value="F:DNA binding"/>
    <property type="evidence" value="ECO:0007669"/>
    <property type="project" value="UniProtKB-UniRule"/>
</dbReference>
<proteinExistence type="predicted"/>
<dbReference type="InterPro" id="IPR016032">
    <property type="entry name" value="Sig_transdc_resp-reg_C-effctor"/>
</dbReference>
<dbReference type="Pfam" id="PF00486">
    <property type="entry name" value="Trans_reg_C"/>
    <property type="match status" value="1"/>
</dbReference>
<dbReference type="PROSITE" id="PS51755">
    <property type="entry name" value="OMPR_PHOB"/>
    <property type="match status" value="1"/>
</dbReference>
<dbReference type="InterPro" id="IPR036388">
    <property type="entry name" value="WH-like_DNA-bd_sf"/>
</dbReference>
<dbReference type="GO" id="GO:0006355">
    <property type="term" value="P:regulation of DNA-templated transcription"/>
    <property type="evidence" value="ECO:0007669"/>
    <property type="project" value="InterPro"/>
</dbReference>
<keyword evidence="1 2" id="KW-0238">DNA-binding</keyword>
<dbReference type="Proteomes" id="UP000509421">
    <property type="component" value="Chromosome"/>
</dbReference>
<keyword evidence="3" id="KW-0812">Transmembrane</keyword>